<sequence length="435" mass="49362">MKIESLRLEHFRRFDDFTISFDKQLTVLVAKNGAGKTSILDGLATALGPFLTRLPGVNGINPKETDFQIYPDGSKPAYMRITAESFEGVKWDRTEKRDKAKGTAKQIPEALGVKPINEYADGFIEQFNNRIAFELPIFAYYGAGRGVFDVPARKRGFGKNFTRFDALKGCLESRTNFRGFVEYFYSLEEIENNKQKEARSFDIEIAELRAIREAVNKMIPAFSNPRGAYPAGIYVDWQQDGIKKQLRIEQLSDGYRTTLAMVMDIAARMAEANPDNPDMNSPLDSHGVVMIDEVDLHLHPGWQQTILLDLMRTFPNVQFIVSTHSPQVISSVKPQSLRVIDWKKGAPELVPIAFSEGAEAQQVLLDVLGLESPRVEALNIVKTLEQYQALVAADKWDSKEALEMRQTLDEWGAEHEPELARLDMDIRIKEWEREQ</sequence>
<dbReference type="Pfam" id="PF13476">
    <property type="entry name" value="AAA_23"/>
    <property type="match status" value="1"/>
</dbReference>
<dbReference type="InterPro" id="IPR038729">
    <property type="entry name" value="Rad50/SbcC_AAA"/>
</dbReference>
<dbReference type="RefSeq" id="WP_055461253.1">
    <property type="nucleotide sequence ID" value="NZ_CYHG01000001.1"/>
</dbReference>
<accession>A0A0K6IGU5</accession>
<dbReference type="STRING" id="1137284.GCA_001418205_00102"/>
<dbReference type="Proteomes" id="UP000182769">
    <property type="component" value="Unassembled WGS sequence"/>
</dbReference>
<evidence type="ECO:0000313" key="2">
    <source>
        <dbReference type="EMBL" id="CUB02271.1"/>
    </source>
</evidence>
<dbReference type="Gene3D" id="3.40.50.300">
    <property type="entry name" value="P-loop containing nucleotide triphosphate hydrolases"/>
    <property type="match status" value="2"/>
</dbReference>
<dbReference type="GO" id="GO:0016887">
    <property type="term" value="F:ATP hydrolysis activity"/>
    <property type="evidence" value="ECO:0007669"/>
    <property type="project" value="InterPro"/>
</dbReference>
<dbReference type="PANTHER" id="PTHR32182:SF23">
    <property type="entry name" value="ATP BINDING PROTEIN"/>
    <property type="match status" value="1"/>
</dbReference>
<dbReference type="GO" id="GO:0006302">
    <property type="term" value="P:double-strand break repair"/>
    <property type="evidence" value="ECO:0007669"/>
    <property type="project" value="InterPro"/>
</dbReference>
<evidence type="ECO:0000259" key="1">
    <source>
        <dbReference type="Pfam" id="PF13476"/>
    </source>
</evidence>
<dbReference type="PANTHER" id="PTHR32182">
    <property type="entry name" value="DNA REPLICATION AND REPAIR PROTEIN RECF"/>
    <property type="match status" value="1"/>
</dbReference>
<dbReference type="InterPro" id="IPR027417">
    <property type="entry name" value="P-loop_NTPase"/>
</dbReference>
<feature type="domain" description="Rad50/SbcC-type AAA" evidence="1">
    <location>
        <begin position="5"/>
        <end position="207"/>
    </location>
</feature>
<evidence type="ECO:0000313" key="3">
    <source>
        <dbReference type="Proteomes" id="UP000182769"/>
    </source>
</evidence>
<dbReference type="GO" id="GO:0005524">
    <property type="term" value="F:ATP binding"/>
    <property type="evidence" value="ECO:0007669"/>
    <property type="project" value="UniProtKB-KW"/>
</dbReference>
<keyword evidence="3" id="KW-1185">Reference proteome</keyword>
<gene>
    <name evidence="2" type="ORF">Ga0061065_101103</name>
</gene>
<organism evidence="2 3">
    <name type="scientific">Marinomonas fungiae</name>
    <dbReference type="NCBI Taxonomy" id="1137284"/>
    <lineage>
        <taxon>Bacteria</taxon>
        <taxon>Pseudomonadati</taxon>
        <taxon>Pseudomonadota</taxon>
        <taxon>Gammaproteobacteria</taxon>
        <taxon>Oceanospirillales</taxon>
        <taxon>Oceanospirillaceae</taxon>
        <taxon>Marinomonas</taxon>
    </lineage>
</organism>
<dbReference type="GO" id="GO:0000731">
    <property type="term" value="P:DNA synthesis involved in DNA repair"/>
    <property type="evidence" value="ECO:0007669"/>
    <property type="project" value="TreeGrafter"/>
</dbReference>
<dbReference type="SUPFAM" id="SSF52540">
    <property type="entry name" value="P-loop containing nucleoside triphosphate hydrolases"/>
    <property type="match status" value="1"/>
</dbReference>
<keyword evidence="2" id="KW-0067">ATP-binding</keyword>
<protein>
    <submittedName>
        <fullName evidence="2">Predicted ATP-binding protein involved in virulence</fullName>
    </submittedName>
</protein>
<reference evidence="3" key="1">
    <citation type="submission" date="2015-08" db="EMBL/GenBank/DDBJ databases">
        <authorList>
            <person name="Varghese N."/>
        </authorList>
    </citation>
    <scope>NUCLEOTIDE SEQUENCE [LARGE SCALE GENOMIC DNA]</scope>
    <source>
        <strain evidence="3">JCM 18476</strain>
    </source>
</reference>
<dbReference type="OrthoDB" id="9815944at2"/>
<dbReference type="AlphaFoldDB" id="A0A0K6IGU5"/>
<keyword evidence="2" id="KW-0547">Nucleotide-binding</keyword>
<name>A0A0K6IGU5_9GAMM</name>
<proteinExistence type="predicted"/>
<dbReference type="EMBL" id="CYHG01000001">
    <property type="protein sequence ID" value="CUB02271.1"/>
    <property type="molecule type" value="Genomic_DNA"/>
</dbReference>